<keyword evidence="22" id="KW-1185">Reference proteome</keyword>
<dbReference type="PANTHER" id="PTHR10133">
    <property type="entry name" value="DNA POLYMERASE I"/>
    <property type="match status" value="1"/>
</dbReference>
<comment type="function">
    <text evidence="16">In addition to polymerase activity, this DNA polymerase exhibits 3'-5' and 5'-3' exonuclease activity.</text>
</comment>
<comment type="caution">
    <text evidence="20">The sequence shown here is derived from an EMBL/GenBank/DDBJ whole genome shotgun (WGS) entry which is preliminary data.</text>
</comment>
<evidence type="ECO:0000256" key="1">
    <source>
        <dbReference type="ARBA" id="ARBA00007705"/>
    </source>
</evidence>
<keyword evidence="7" id="KW-0540">Nuclease</keyword>
<evidence type="ECO:0000256" key="10">
    <source>
        <dbReference type="ARBA" id="ARBA00022839"/>
    </source>
</evidence>
<dbReference type="EMBL" id="LGKN01000005">
    <property type="protein sequence ID" value="KPL87696.1"/>
    <property type="molecule type" value="Genomic_DNA"/>
</dbReference>
<evidence type="ECO:0000256" key="16">
    <source>
        <dbReference type="RuleBase" id="RU004460"/>
    </source>
</evidence>
<evidence type="ECO:0000256" key="8">
    <source>
        <dbReference type="ARBA" id="ARBA00022763"/>
    </source>
</evidence>
<dbReference type="FunFam" id="1.10.150.20:FF:000002">
    <property type="entry name" value="DNA polymerase I"/>
    <property type="match status" value="1"/>
</dbReference>
<evidence type="ECO:0000256" key="9">
    <source>
        <dbReference type="ARBA" id="ARBA00022801"/>
    </source>
</evidence>
<dbReference type="CDD" id="cd06139">
    <property type="entry name" value="DNA_polA_I_Ecoli_like_exo"/>
    <property type="match status" value="1"/>
</dbReference>
<dbReference type="GO" id="GO:0006261">
    <property type="term" value="P:DNA-templated DNA replication"/>
    <property type="evidence" value="ECO:0007669"/>
    <property type="project" value="UniProtKB-UniRule"/>
</dbReference>
<dbReference type="NCBIfam" id="NF004397">
    <property type="entry name" value="PRK05755.1"/>
    <property type="match status" value="1"/>
</dbReference>
<dbReference type="InterPro" id="IPR002421">
    <property type="entry name" value="5-3_exonuclease"/>
</dbReference>
<dbReference type="InterPro" id="IPR036397">
    <property type="entry name" value="RNaseH_sf"/>
</dbReference>
<dbReference type="SMART" id="SM00475">
    <property type="entry name" value="53EXOc"/>
    <property type="match status" value="1"/>
</dbReference>
<dbReference type="OrthoDB" id="9806424at2"/>
<dbReference type="Gene3D" id="3.30.70.370">
    <property type="match status" value="1"/>
</dbReference>
<proteinExistence type="inferred from homology"/>
<dbReference type="PATRIC" id="fig|872965.6.peg.1797"/>
<dbReference type="SUPFAM" id="SSF56672">
    <property type="entry name" value="DNA/RNA polymerases"/>
    <property type="match status" value="1"/>
</dbReference>
<evidence type="ECO:0000313" key="20">
    <source>
        <dbReference type="EMBL" id="GAP64236.1"/>
    </source>
</evidence>
<keyword evidence="6 16" id="KW-0235">DNA replication</keyword>
<comment type="similarity">
    <text evidence="1 16">Belongs to the DNA polymerase type-A family.</text>
</comment>
<evidence type="ECO:0000256" key="2">
    <source>
        <dbReference type="ARBA" id="ARBA00012417"/>
    </source>
</evidence>
<dbReference type="InterPro" id="IPR036279">
    <property type="entry name" value="5-3_exonuclease_C_sf"/>
</dbReference>
<dbReference type="InterPro" id="IPR001098">
    <property type="entry name" value="DNA-dir_DNA_pol_A_palm_dom"/>
</dbReference>
<dbReference type="EC" id="2.7.7.7" evidence="2 15"/>
<dbReference type="GO" id="GO:0008409">
    <property type="term" value="F:5'-3' exonuclease activity"/>
    <property type="evidence" value="ECO:0007669"/>
    <property type="project" value="UniProtKB-UniRule"/>
</dbReference>
<dbReference type="CDD" id="cd09859">
    <property type="entry name" value="PIN_53EXO"/>
    <property type="match status" value="1"/>
</dbReference>
<dbReference type="SUPFAM" id="SSF47807">
    <property type="entry name" value="5' to 3' exonuclease, C-terminal subdomain"/>
    <property type="match status" value="1"/>
</dbReference>
<dbReference type="InterPro" id="IPR002298">
    <property type="entry name" value="DNA_polymerase_A"/>
</dbReference>
<dbReference type="InterPro" id="IPR018320">
    <property type="entry name" value="DNA_polymerase_1"/>
</dbReference>
<evidence type="ECO:0000259" key="18">
    <source>
        <dbReference type="SMART" id="SM00475"/>
    </source>
</evidence>
<dbReference type="SMART" id="SM00474">
    <property type="entry name" value="35EXOc"/>
    <property type="match status" value="1"/>
</dbReference>
<dbReference type="InterPro" id="IPR043502">
    <property type="entry name" value="DNA/RNA_pol_sf"/>
</dbReference>
<evidence type="ECO:0000259" key="17">
    <source>
        <dbReference type="SMART" id="SM00474"/>
    </source>
</evidence>
<dbReference type="FunFam" id="1.10.150.20:FF:000003">
    <property type="entry name" value="DNA polymerase I"/>
    <property type="match status" value="1"/>
</dbReference>
<keyword evidence="8 16" id="KW-0227">DNA damage</keyword>
<evidence type="ECO:0000256" key="15">
    <source>
        <dbReference type="NCBIfam" id="TIGR00593"/>
    </source>
</evidence>
<evidence type="ECO:0000256" key="3">
    <source>
        <dbReference type="ARBA" id="ARBA00020311"/>
    </source>
</evidence>
<dbReference type="Gene3D" id="3.40.50.1010">
    <property type="entry name" value="5'-nuclease"/>
    <property type="match status" value="1"/>
</dbReference>
<dbReference type="NCBIfam" id="TIGR00593">
    <property type="entry name" value="pola"/>
    <property type="match status" value="1"/>
</dbReference>
<evidence type="ECO:0000259" key="19">
    <source>
        <dbReference type="SMART" id="SM00482"/>
    </source>
</evidence>
<keyword evidence="11 16" id="KW-0239">DNA-directed DNA polymerase</keyword>
<dbReference type="PROSITE" id="PS00447">
    <property type="entry name" value="DNA_POLYMERASE_A"/>
    <property type="match status" value="1"/>
</dbReference>
<dbReference type="InterPro" id="IPR008918">
    <property type="entry name" value="HhH2"/>
</dbReference>
<evidence type="ECO:0000313" key="22">
    <source>
        <dbReference type="Proteomes" id="UP000037784"/>
    </source>
</evidence>
<dbReference type="SMART" id="SM00482">
    <property type="entry name" value="POLAc"/>
    <property type="match status" value="1"/>
</dbReference>
<dbReference type="CDD" id="cd09898">
    <property type="entry name" value="H3TH_53EXO"/>
    <property type="match status" value="1"/>
</dbReference>
<dbReference type="SMART" id="SM00279">
    <property type="entry name" value="HhH2"/>
    <property type="match status" value="1"/>
</dbReference>
<gene>
    <name evidence="16" type="primary">polA</name>
    <name evidence="20" type="ORF">ARMA_2659</name>
    <name evidence="21" type="ORF">SE16_08810</name>
</gene>
<reference evidence="22" key="3">
    <citation type="submission" date="2015-08" db="EMBL/GenBank/DDBJ databases">
        <title>Draft Genome Sequence of a Heterotrophic Facultative Anaerobic Bacterium Ardenticatena maritima Strain 110S.</title>
        <authorList>
            <person name="Kawaichi S."/>
            <person name="Yoshida T."/>
            <person name="Sako Y."/>
            <person name="Nakamura R."/>
        </authorList>
    </citation>
    <scope>NUCLEOTIDE SEQUENCE [LARGE SCALE GENOMIC DNA]</scope>
    <source>
        <strain evidence="22">110S</strain>
    </source>
</reference>
<keyword evidence="12 16" id="KW-0238">DNA-binding</keyword>
<dbReference type="FunCoup" id="A0A0M8KBI9">
    <property type="interactions" value="266"/>
</dbReference>
<dbReference type="AlphaFoldDB" id="A0A0M8KBI9"/>
<keyword evidence="9 16" id="KW-0378">Hydrolase</keyword>
<dbReference type="InterPro" id="IPR019760">
    <property type="entry name" value="DNA-dir_DNA_pol_A_CS"/>
</dbReference>
<dbReference type="Pfam" id="PF02739">
    <property type="entry name" value="5_3_exonuc_N"/>
    <property type="match status" value="1"/>
</dbReference>
<dbReference type="Gene3D" id="1.10.150.20">
    <property type="entry name" value="5' to 3' exonuclease, C-terminal subdomain"/>
    <property type="match status" value="2"/>
</dbReference>
<accession>A0A0M8KBI9</accession>
<dbReference type="InterPro" id="IPR012337">
    <property type="entry name" value="RNaseH-like_sf"/>
</dbReference>
<dbReference type="PRINTS" id="PR00868">
    <property type="entry name" value="DNAPOLI"/>
</dbReference>
<reference evidence="21 23" key="2">
    <citation type="submission" date="2015-07" db="EMBL/GenBank/DDBJ databases">
        <title>Whole genome sequence of Ardenticatena maritima DSM 23922.</title>
        <authorList>
            <person name="Hemp J."/>
            <person name="Ward L.M."/>
            <person name="Pace L.A."/>
            <person name="Fischer W.W."/>
        </authorList>
    </citation>
    <scope>NUCLEOTIDE SEQUENCE [LARGE SCALE GENOMIC DNA]</scope>
    <source>
        <strain evidence="21 23">110S</strain>
    </source>
</reference>
<dbReference type="STRING" id="872965.SE16_08810"/>
<dbReference type="FunFam" id="1.20.1060.10:FF:000001">
    <property type="entry name" value="DNA polymerase I"/>
    <property type="match status" value="1"/>
</dbReference>
<evidence type="ECO:0000256" key="4">
    <source>
        <dbReference type="ARBA" id="ARBA00022679"/>
    </source>
</evidence>
<dbReference type="SUPFAM" id="SSF88723">
    <property type="entry name" value="PIN domain-like"/>
    <property type="match status" value="1"/>
</dbReference>
<dbReference type="Gene3D" id="3.30.420.10">
    <property type="entry name" value="Ribonuclease H-like superfamily/Ribonuclease H"/>
    <property type="match status" value="1"/>
</dbReference>
<evidence type="ECO:0000256" key="7">
    <source>
        <dbReference type="ARBA" id="ARBA00022722"/>
    </source>
</evidence>
<dbReference type="InterPro" id="IPR002562">
    <property type="entry name" value="3'-5'_exonuclease_dom"/>
</dbReference>
<dbReference type="Pfam" id="PF01612">
    <property type="entry name" value="DNA_pol_A_exo1"/>
    <property type="match status" value="1"/>
</dbReference>
<dbReference type="SUPFAM" id="SSF53098">
    <property type="entry name" value="Ribonuclease H-like"/>
    <property type="match status" value="1"/>
</dbReference>
<dbReference type="Pfam" id="PF01367">
    <property type="entry name" value="5_3_exonuc"/>
    <property type="match status" value="1"/>
</dbReference>
<dbReference type="InterPro" id="IPR020045">
    <property type="entry name" value="DNA_polI_H3TH"/>
</dbReference>
<dbReference type="CDD" id="cd08637">
    <property type="entry name" value="DNA_pol_A_pol_I_C"/>
    <property type="match status" value="1"/>
</dbReference>
<dbReference type="Gene3D" id="1.20.1060.10">
    <property type="entry name" value="Taq DNA Polymerase, Chain T, domain 4"/>
    <property type="match status" value="1"/>
</dbReference>
<dbReference type="Proteomes" id="UP000050502">
    <property type="component" value="Unassembled WGS sequence"/>
</dbReference>
<reference evidence="20 22" key="1">
    <citation type="journal article" date="2015" name="Genome Announc.">
        <title>Draft Genome Sequence of a Heterotrophic Facultative Anaerobic Thermophilic Bacterium, Ardenticatena maritima Strain 110ST.</title>
        <authorList>
            <person name="Kawaichi S."/>
            <person name="Yoshida T."/>
            <person name="Sako Y."/>
            <person name="Nakamura R."/>
        </authorList>
    </citation>
    <scope>NUCLEOTIDE SEQUENCE [LARGE SCALE GENOMIC DNA]</scope>
    <source>
        <strain evidence="20 22">110S</strain>
    </source>
</reference>
<dbReference type="GO" id="GO:0008408">
    <property type="term" value="F:3'-5' exonuclease activity"/>
    <property type="evidence" value="ECO:0007669"/>
    <property type="project" value="UniProtKB-UniRule"/>
</dbReference>
<sequence length="918" mass="103344">MSRPKIVLIDGHSLAYRAFFALPPTLATSKGELTNAVYGFASMLLEVLENERPDYIAVAFDVGRTFRHELFDDYKGHRAKQPDELAVQFERIYQLVDAFNIPIFTAEGYEADDVIGTLARQAVEQGLDVVIVTGDTDAFQLINAHTVVLTSGRRFSDVRRYDVDAVRERYGLEPHQLVDYKALVGDPSDNIPGVRGIGDKTARKLLQTYGSLEGIYEHLDEIKPARVQNALREGRELAFLSRDLVRIRTDVPITLDLDAARTRDFDRRRVLDLFRELEFNSLVERIPPPAGQTEPMQTEEAARPVAYHIVQPDDLHTLAQRLGDADFITFDVETDDLDPHTANLVGLALSVREGEGFYIPIAHKGLEASAYNVPLEDVRALIGPFLAARRIPARAHNAKFDMLVLWRHGFDITNVDFDTMIAAWLINPGRRTYGLKALAFERLGVEMTPIEELIGAKKRDQISMAEVPVEDVAPYACADVDMTTRLARLLEADLRDLALWDLFANVEMPLVPVLAEMERVGVALDVDVLAALRAELRERLDAIEREIYDLVGYEFNINSNQQLSDVLFGKLGLDKRASSKTKSGHYSTSARVLENLRGAHPVVDLILEHRHLSKLLSTYIEQLPRMVNPATGRIHTDFNQTGTETGRLSSSNPNLQNIPIRTDVGRRIRRAFVAEPGYVLLSADYSQIELRVLAHLSGDDALRRAFLEDGDIHRATAAAVFGVPAEEVTPEMRNLAKRVNFGLLYGMSAWRLATETGLSREEAEAFLERYFERFPSIAAFLDSIVEQARERGYTETILGRRRYFPEFRAGAQIPANQLRAAERAARNHPIQGSAADIIKLAMIDIHRTFRDRGVRSRMILQVHDELLFEIHEDELGDIPPLVIDRMSNAYPLSVPLKVDAKVGYNWEEMVSLDEFLHA</sequence>
<dbReference type="Proteomes" id="UP000037784">
    <property type="component" value="Unassembled WGS sequence"/>
</dbReference>
<dbReference type="InParanoid" id="A0A0M8KBI9"/>
<organism evidence="20 22">
    <name type="scientific">Ardenticatena maritima</name>
    <dbReference type="NCBI Taxonomy" id="872965"/>
    <lineage>
        <taxon>Bacteria</taxon>
        <taxon>Bacillati</taxon>
        <taxon>Chloroflexota</taxon>
        <taxon>Ardenticatenia</taxon>
        <taxon>Ardenticatenales</taxon>
        <taxon>Ardenticatenaceae</taxon>
        <taxon>Ardenticatena</taxon>
    </lineage>
</organism>
<keyword evidence="5 16" id="KW-0548">Nucleotidyltransferase</keyword>
<evidence type="ECO:0000313" key="23">
    <source>
        <dbReference type="Proteomes" id="UP000050502"/>
    </source>
</evidence>
<evidence type="ECO:0000256" key="6">
    <source>
        <dbReference type="ARBA" id="ARBA00022705"/>
    </source>
</evidence>
<dbReference type="PANTHER" id="PTHR10133:SF27">
    <property type="entry name" value="DNA POLYMERASE NU"/>
    <property type="match status" value="1"/>
</dbReference>
<keyword evidence="13 16" id="KW-0234">DNA repair</keyword>
<protein>
    <recommendedName>
        <fullName evidence="3 15">DNA polymerase I</fullName>
        <ecNumber evidence="2 15">2.7.7.7</ecNumber>
    </recommendedName>
</protein>
<dbReference type="GO" id="GO:0003677">
    <property type="term" value="F:DNA binding"/>
    <property type="evidence" value="ECO:0007669"/>
    <property type="project" value="UniProtKB-UniRule"/>
</dbReference>
<feature type="domain" description="3'-5' exonuclease" evidence="17">
    <location>
        <begin position="306"/>
        <end position="495"/>
    </location>
</feature>
<evidence type="ECO:0000256" key="14">
    <source>
        <dbReference type="ARBA" id="ARBA00049244"/>
    </source>
</evidence>
<name>A0A0M8KBI9_9CHLR</name>
<feature type="domain" description="5'-3' exonuclease" evidence="18">
    <location>
        <begin position="2"/>
        <end position="263"/>
    </location>
</feature>
<evidence type="ECO:0000256" key="11">
    <source>
        <dbReference type="ARBA" id="ARBA00022932"/>
    </source>
</evidence>
<dbReference type="InterPro" id="IPR020046">
    <property type="entry name" value="5-3_exonucl_a-hlix_arch_N"/>
</dbReference>
<dbReference type="InterPro" id="IPR029060">
    <property type="entry name" value="PIN-like_dom_sf"/>
</dbReference>
<feature type="domain" description="DNA-directed DNA polymerase family A palm" evidence="19">
    <location>
        <begin position="665"/>
        <end position="874"/>
    </location>
</feature>
<dbReference type="GO" id="GO:0003887">
    <property type="term" value="F:DNA-directed DNA polymerase activity"/>
    <property type="evidence" value="ECO:0007669"/>
    <property type="project" value="UniProtKB-UniRule"/>
</dbReference>
<comment type="catalytic activity">
    <reaction evidence="14 16">
        <text>DNA(n) + a 2'-deoxyribonucleoside 5'-triphosphate = DNA(n+1) + diphosphate</text>
        <dbReference type="Rhea" id="RHEA:22508"/>
        <dbReference type="Rhea" id="RHEA-COMP:17339"/>
        <dbReference type="Rhea" id="RHEA-COMP:17340"/>
        <dbReference type="ChEBI" id="CHEBI:33019"/>
        <dbReference type="ChEBI" id="CHEBI:61560"/>
        <dbReference type="ChEBI" id="CHEBI:173112"/>
        <dbReference type="EC" id="2.7.7.7"/>
    </reaction>
</comment>
<evidence type="ECO:0000256" key="12">
    <source>
        <dbReference type="ARBA" id="ARBA00023125"/>
    </source>
</evidence>
<keyword evidence="10 16" id="KW-0269">Exonuclease</keyword>
<evidence type="ECO:0000256" key="13">
    <source>
        <dbReference type="ARBA" id="ARBA00023204"/>
    </source>
</evidence>
<dbReference type="RefSeq" id="WP_054493954.1">
    <property type="nucleotide sequence ID" value="NZ_BBZA01000235.1"/>
</dbReference>
<evidence type="ECO:0000313" key="21">
    <source>
        <dbReference type="EMBL" id="KPL87696.1"/>
    </source>
</evidence>
<dbReference type="EMBL" id="BBZA01000235">
    <property type="protein sequence ID" value="GAP64236.1"/>
    <property type="molecule type" value="Genomic_DNA"/>
</dbReference>
<dbReference type="Pfam" id="PF00476">
    <property type="entry name" value="DNA_pol_A"/>
    <property type="match status" value="1"/>
</dbReference>
<keyword evidence="4 16" id="KW-0808">Transferase</keyword>
<dbReference type="GO" id="GO:0006302">
    <property type="term" value="P:double-strand break repair"/>
    <property type="evidence" value="ECO:0007669"/>
    <property type="project" value="TreeGrafter"/>
</dbReference>
<evidence type="ECO:0000256" key="5">
    <source>
        <dbReference type="ARBA" id="ARBA00022695"/>
    </source>
</evidence>
<dbReference type="FunFam" id="3.40.50.1010:FF:000001">
    <property type="entry name" value="DNA polymerase I"/>
    <property type="match status" value="1"/>
</dbReference>